<sequence>MHHSLDIPVGEITLRGRLYLPEDAAGPVPVVIAHEGIGSVAEIGFPYAHLFTDAGLGVAFYDHRGLGHSDGEPRQQIDPWQFARDMRHVITHLSLRDDVDPARIAVWGFSLGGMVGMFAAATDTRPAAVVSVVPPVSGWSARKLFPPAELASLDAAIVADRLGQSRGEPPVVLQTSGHRTPDGPAVMFTDPEGLEFIKRFDGVRSWRNELTLSSLDHLFEMEVTAYAERITAPVLMVLADGDTVAPVEDAREMFKRITAPKELVEYPGQHYGILVDHFEEIVSRTTSWLAKTLA</sequence>
<dbReference type="GO" id="GO:0052689">
    <property type="term" value="F:carboxylic ester hydrolase activity"/>
    <property type="evidence" value="ECO:0007669"/>
    <property type="project" value="UniProtKB-ARBA"/>
</dbReference>
<evidence type="ECO:0000256" key="1">
    <source>
        <dbReference type="ARBA" id="ARBA00008645"/>
    </source>
</evidence>
<comment type="caution">
    <text evidence="4">The sequence shown here is derived from an EMBL/GenBank/DDBJ whole genome shotgun (WGS) entry which is preliminary data.</text>
</comment>
<dbReference type="Proteomes" id="UP000400924">
    <property type="component" value="Unassembled WGS sequence"/>
</dbReference>
<dbReference type="SUPFAM" id="SSF53474">
    <property type="entry name" value="alpha/beta-Hydrolases"/>
    <property type="match status" value="1"/>
</dbReference>
<evidence type="ECO:0000259" key="3">
    <source>
        <dbReference type="Pfam" id="PF12146"/>
    </source>
</evidence>
<dbReference type="OrthoDB" id="5902829at2"/>
<keyword evidence="5" id="KW-1185">Reference proteome</keyword>
<name>A0A5N8XNS1_9ACTN</name>
<dbReference type="EMBL" id="VJZC01000235">
    <property type="protein sequence ID" value="MPY60698.1"/>
    <property type="molecule type" value="Genomic_DNA"/>
</dbReference>
<dbReference type="RefSeq" id="WP_152774163.1">
    <property type="nucleotide sequence ID" value="NZ_VJZC01000235.1"/>
</dbReference>
<dbReference type="PANTHER" id="PTHR22946:SF9">
    <property type="entry name" value="POLYKETIDE TRANSFERASE AF380"/>
    <property type="match status" value="1"/>
</dbReference>
<dbReference type="InterPro" id="IPR029058">
    <property type="entry name" value="AB_hydrolase_fold"/>
</dbReference>
<dbReference type="AlphaFoldDB" id="A0A5N8XNS1"/>
<comment type="similarity">
    <text evidence="1">Belongs to the AB hydrolase superfamily.</text>
</comment>
<dbReference type="InterPro" id="IPR050261">
    <property type="entry name" value="FrsA_esterase"/>
</dbReference>
<keyword evidence="2 4" id="KW-0378">Hydrolase</keyword>
<dbReference type="InterPro" id="IPR022742">
    <property type="entry name" value="Hydrolase_4"/>
</dbReference>
<reference evidence="4 5" key="1">
    <citation type="submission" date="2019-07" db="EMBL/GenBank/DDBJ databases">
        <title>New species of Amycolatopsis and Streptomyces.</title>
        <authorList>
            <person name="Duangmal K."/>
            <person name="Teo W.F.A."/>
            <person name="Lipun K."/>
        </authorList>
    </citation>
    <scope>NUCLEOTIDE SEQUENCE [LARGE SCALE GENOMIC DNA]</scope>
    <source>
        <strain evidence="4 5">NBRC 106415</strain>
    </source>
</reference>
<protein>
    <submittedName>
        <fullName evidence="4">Alpha/beta hydrolase</fullName>
    </submittedName>
</protein>
<dbReference type="Pfam" id="PF12146">
    <property type="entry name" value="Hydrolase_4"/>
    <property type="match status" value="1"/>
</dbReference>
<gene>
    <name evidence="4" type="ORF">FNH08_27195</name>
</gene>
<evidence type="ECO:0000313" key="5">
    <source>
        <dbReference type="Proteomes" id="UP000400924"/>
    </source>
</evidence>
<organism evidence="4 5">
    <name type="scientific">Streptomyces spongiae</name>
    <dbReference type="NCBI Taxonomy" id="565072"/>
    <lineage>
        <taxon>Bacteria</taxon>
        <taxon>Bacillati</taxon>
        <taxon>Actinomycetota</taxon>
        <taxon>Actinomycetes</taxon>
        <taxon>Kitasatosporales</taxon>
        <taxon>Streptomycetaceae</taxon>
        <taxon>Streptomyces</taxon>
    </lineage>
</organism>
<feature type="domain" description="Serine aminopeptidase S33" evidence="3">
    <location>
        <begin position="30"/>
        <end position="274"/>
    </location>
</feature>
<evidence type="ECO:0000256" key="2">
    <source>
        <dbReference type="ARBA" id="ARBA00022801"/>
    </source>
</evidence>
<proteinExistence type="inferred from homology"/>
<accession>A0A5N8XNS1</accession>
<evidence type="ECO:0000313" key="4">
    <source>
        <dbReference type="EMBL" id="MPY60698.1"/>
    </source>
</evidence>
<dbReference type="PANTHER" id="PTHR22946">
    <property type="entry name" value="DIENELACTONE HYDROLASE DOMAIN-CONTAINING PROTEIN-RELATED"/>
    <property type="match status" value="1"/>
</dbReference>
<dbReference type="Gene3D" id="3.40.50.1820">
    <property type="entry name" value="alpha/beta hydrolase"/>
    <property type="match status" value="1"/>
</dbReference>